<dbReference type="Proteomes" id="UP000317178">
    <property type="component" value="Chromosome"/>
</dbReference>
<reference evidence="1 2" key="1">
    <citation type="submission" date="2019-02" db="EMBL/GenBank/DDBJ databases">
        <title>Deep-cultivation of Planctomycetes and their phenomic and genomic characterization uncovers novel biology.</title>
        <authorList>
            <person name="Wiegand S."/>
            <person name="Jogler M."/>
            <person name="Boedeker C."/>
            <person name="Pinto D."/>
            <person name="Vollmers J."/>
            <person name="Rivas-Marin E."/>
            <person name="Kohn T."/>
            <person name="Peeters S.H."/>
            <person name="Heuer A."/>
            <person name="Rast P."/>
            <person name="Oberbeckmann S."/>
            <person name="Bunk B."/>
            <person name="Jeske O."/>
            <person name="Meyerdierks A."/>
            <person name="Storesund J.E."/>
            <person name="Kallscheuer N."/>
            <person name="Luecker S."/>
            <person name="Lage O.M."/>
            <person name="Pohl T."/>
            <person name="Merkel B.J."/>
            <person name="Hornburger P."/>
            <person name="Mueller R.-W."/>
            <person name="Bruemmer F."/>
            <person name="Labrenz M."/>
            <person name="Spormann A.M."/>
            <person name="Op den Camp H."/>
            <person name="Overmann J."/>
            <person name="Amann R."/>
            <person name="Jetten M.S.M."/>
            <person name="Mascher T."/>
            <person name="Medema M.H."/>
            <person name="Devos D.P."/>
            <person name="Kaster A.-K."/>
            <person name="Ovreas L."/>
            <person name="Rohde M."/>
            <person name="Galperin M.Y."/>
            <person name="Jogler C."/>
        </authorList>
    </citation>
    <scope>NUCLEOTIDE SEQUENCE [LARGE SCALE GENOMIC DNA]</scope>
    <source>
        <strain evidence="1 2">Pla110</strain>
    </source>
</reference>
<name>A0A518CK61_9PLAN</name>
<dbReference type="KEGG" id="plon:Pla110_13220"/>
<evidence type="ECO:0000313" key="1">
    <source>
        <dbReference type="EMBL" id="QDU79611.1"/>
    </source>
</evidence>
<accession>A0A518CK61</accession>
<gene>
    <name evidence="1" type="ORF">Pla110_13220</name>
</gene>
<dbReference type="AlphaFoldDB" id="A0A518CK61"/>
<proteinExistence type="predicted"/>
<protein>
    <submittedName>
        <fullName evidence="1">Uncharacterized protein</fullName>
    </submittedName>
</protein>
<evidence type="ECO:0000313" key="2">
    <source>
        <dbReference type="Proteomes" id="UP000317178"/>
    </source>
</evidence>
<keyword evidence="2" id="KW-1185">Reference proteome</keyword>
<organism evidence="1 2">
    <name type="scientific">Polystyrenella longa</name>
    <dbReference type="NCBI Taxonomy" id="2528007"/>
    <lineage>
        <taxon>Bacteria</taxon>
        <taxon>Pseudomonadati</taxon>
        <taxon>Planctomycetota</taxon>
        <taxon>Planctomycetia</taxon>
        <taxon>Planctomycetales</taxon>
        <taxon>Planctomycetaceae</taxon>
        <taxon>Polystyrenella</taxon>
    </lineage>
</organism>
<dbReference type="EMBL" id="CP036281">
    <property type="protein sequence ID" value="QDU79611.1"/>
    <property type="molecule type" value="Genomic_DNA"/>
</dbReference>
<dbReference type="RefSeq" id="WP_144994346.1">
    <property type="nucleotide sequence ID" value="NZ_CP036281.1"/>
</dbReference>
<sequence length="322" mass="36236">MRPFCILMTVGVLLGVTMTTVISAEKIELRYKFTEDQPLLYHHAVESHQTVTNRFNSTPQELDLKISNVVRVLPVEEKEDFGFQVRLESIRDPLEEVLERLKAGKPIEAGEFTEELEQFLISPLGKVRIDEKVDVADQNEKPEPERSSSNGSLLGVLQMIYVQLPEKPVTKGESWTIQDRSHDVTKKMHSVPDQPARVSSAESNRVSKLLCTSLGPMECQGRTVIKVEFSRQSSGTVISSQSYYGNMSIPIAISNYDVNESLGYFLFDPEAGKIIALELSEETQVNIMTFDRIFDLVMYEESSSDPSEVIKAKSKTTLELLP</sequence>